<feature type="transmembrane region" description="Helical" evidence="8">
    <location>
        <begin position="389"/>
        <end position="412"/>
    </location>
</feature>
<proteinExistence type="predicted"/>
<dbReference type="PANTHER" id="PTHR43045">
    <property type="entry name" value="SHIKIMATE TRANSPORTER"/>
    <property type="match status" value="1"/>
</dbReference>
<evidence type="ECO:0000313" key="10">
    <source>
        <dbReference type="EMBL" id="MBB4689672.1"/>
    </source>
</evidence>
<evidence type="ECO:0000256" key="5">
    <source>
        <dbReference type="ARBA" id="ARBA00022989"/>
    </source>
</evidence>
<dbReference type="Pfam" id="PF07690">
    <property type="entry name" value="MFS_1"/>
    <property type="match status" value="1"/>
</dbReference>
<dbReference type="Gene3D" id="1.20.1250.20">
    <property type="entry name" value="MFS general substrate transporter like domains"/>
    <property type="match status" value="1"/>
</dbReference>
<dbReference type="SUPFAM" id="SSF103473">
    <property type="entry name" value="MFS general substrate transporter"/>
    <property type="match status" value="1"/>
</dbReference>
<dbReference type="PROSITE" id="PS50850">
    <property type="entry name" value="MFS"/>
    <property type="match status" value="1"/>
</dbReference>
<dbReference type="EMBL" id="JACHMG010000001">
    <property type="protein sequence ID" value="MBB4689672.1"/>
    <property type="molecule type" value="Genomic_DNA"/>
</dbReference>
<sequence>MTAAAHASRRQRRPKTRTPRRTVAGAREQTQEICVERVEGAVMTEQRNGHDRTSPQGRKALVGAIFGLSVDYYDLFLPTVALTPAIRYFQPAGLAPTTIATIGFAILAATFLGRPIGAFLFGHLGDTFGRKPATMVAIGGAAVVTFLIGVLPGYQVWGSLSLVLLLAARLVGGIFLGGEYSSANPLAIEATPKHRRGLVGGLIMCSYSIGYVAISVVTFLLLALLPADDLYSPYVQWGWRIPFLVGTVVSIAFLFYYRKVEESEIWRKAKTATSAAAPLRQLFRGGNARILEQVFILQTGMWLAVQAVVGSLPGLLQNYFRLPARTVTTTLLIGTVMLAAAYLTWALLGQRYGRRRMLIVAGATLSLPGTGTLFLMSHSALTGQPVITTMLWCVVTLLIAGSPFAISMIYLAERFPAEIRASGYGIGYSLAIVIPSFSGFYMLGLSAIMPYGYTPIVFMVLSGAFVIVGALMGPETRDVDLTADAAKQRSGPLTEDTRPR</sequence>
<organism evidence="10 11">
    <name type="scientific">Amycolatopsis jiangsuensis</name>
    <dbReference type="NCBI Taxonomy" id="1181879"/>
    <lineage>
        <taxon>Bacteria</taxon>
        <taxon>Bacillati</taxon>
        <taxon>Actinomycetota</taxon>
        <taxon>Actinomycetes</taxon>
        <taxon>Pseudonocardiales</taxon>
        <taxon>Pseudonocardiaceae</taxon>
        <taxon>Amycolatopsis</taxon>
    </lineage>
</organism>
<dbReference type="InterPro" id="IPR005829">
    <property type="entry name" value="Sugar_transporter_CS"/>
</dbReference>
<evidence type="ECO:0000256" key="7">
    <source>
        <dbReference type="SAM" id="MobiDB-lite"/>
    </source>
</evidence>
<keyword evidence="3" id="KW-1003">Cell membrane</keyword>
<dbReference type="InterPro" id="IPR011701">
    <property type="entry name" value="MFS"/>
</dbReference>
<feature type="domain" description="Major facilitator superfamily (MFS) profile" evidence="9">
    <location>
        <begin position="60"/>
        <end position="477"/>
    </location>
</feature>
<evidence type="ECO:0000256" key="1">
    <source>
        <dbReference type="ARBA" id="ARBA00004651"/>
    </source>
</evidence>
<keyword evidence="6 8" id="KW-0472">Membrane</keyword>
<dbReference type="InterPro" id="IPR036259">
    <property type="entry name" value="MFS_trans_sf"/>
</dbReference>
<evidence type="ECO:0000256" key="3">
    <source>
        <dbReference type="ARBA" id="ARBA00022475"/>
    </source>
</evidence>
<feature type="transmembrane region" description="Helical" evidence="8">
    <location>
        <begin position="98"/>
        <end position="121"/>
    </location>
</feature>
<accession>A0A840J8C2</accession>
<evidence type="ECO:0000256" key="8">
    <source>
        <dbReference type="SAM" id="Phobius"/>
    </source>
</evidence>
<reference evidence="10 11" key="1">
    <citation type="submission" date="2020-08" db="EMBL/GenBank/DDBJ databases">
        <title>Sequencing the genomes of 1000 actinobacteria strains.</title>
        <authorList>
            <person name="Klenk H.-P."/>
        </authorList>
    </citation>
    <scope>NUCLEOTIDE SEQUENCE [LARGE SCALE GENOMIC DNA]</scope>
    <source>
        <strain evidence="10 11">DSM 45859</strain>
    </source>
</reference>
<protein>
    <submittedName>
        <fullName evidence="10">MFS family permease</fullName>
    </submittedName>
</protein>
<feature type="transmembrane region" description="Helical" evidence="8">
    <location>
        <begin position="198"/>
        <end position="225"/>
    </location>
</feature>
<keyword evidence="11" id="KW-1185">Reference proteome</keyword>
<dbReference type="InterPro" id="IPR020846">
    <property type="entry name" value="MFS_dom"/>
</dbReference>
<gene>
    <name evidence="10" type="ORF">BJY18_007157</name>
</gene>
<dbReference type="GO" id="GO:0022857">
    <property type="term" value="F:transmembrane transporter activity"/>
    <property type="evidence" value="ECO:0007669"/>
    <property type="project" value="InterPro"/>
</dbReference>
<evidence type="ECO:0000256" key="4">
    <source>
        <dbReference type="ARBA" id="ARBA00022692"/>
    </source>
</evidence>
<keyword evidence="4 8" id="KW-0812">Transmembrane</keyword>
<feature type="transmembrane region" description="Helical" evidence="8">
    <location>
        <begin position="322"/>
        <end position="345"/>
    </location>
</feature>
<feature type="transmembrane region" description="Helical" evidence="8">
    <location>
        <begin position="133"/>
        <end position="151"/>
    </location>
</feature>
<feature type="compositionally biased region" description="Basic residues" evidence="7">
    <location>
        <begin position="7"/>
        <end position="20"/>
    </location>
</feature>
<dbReference type="GO" id="GO:0005886">
    <property type="term" value="C:plasma membrane"/>
    <property type="evidence" value="ECO:0007669"/>
    <property type="project" value="UniProtKB-SubCell"/>
</dbReference>
<comment type="subcellular location">
    <subcellularLocation>
        <location evidence="1">Cell membrane</location>
        <topology evidence="1">Multi-pass membrane protein</topology>
    </subcellularLocation>
</comment>
<keyword evidence="2" id="KW-0813">Transport</keyword>
<feature type="transmembrane region" description="Helical" evidence="8">
    <location>
        <begin position="357"/>
        <end position="377"/>
    </location>
</feature>
<comment type="caution">
    <text evidence="10">The sequence shown here is derived from an EMBL/GenBank/DDBJ whole genome shotgun (WGS) entry which is preliminary data.</text>
</comment>
<name>A0A840J8C2_9PSEU</name>
<evidence type="ECO:0000313" key="11">
    <source>
        <dbReference type="Proteomes" id="UP000581769"/>
    </source>
</evidence>
<evidence type="ECO:0000256" key="2">
    <source>
        <dbReference type="ARBA" id="ARBA00022448"/>
    </source>
</evidence>
<evidence type="ECO:0000259" key="9">
    <source>
        <dbReference type="PROSITE" id="PS50850"/>
    </source>
</evidence>
<feature type="transmembrane region" description="Helical" evidence="8">
    <location>
        <begin position="451"/>
        <end position="472"/>
    </location>
</feature>
<keyword evidence="5 8" id="KW-1133">Transmembrane helix</keyword>
<feature type="transmembrane region" description="Helical" evidence="8">
    <location>
        <begin position="294"/>
        <end position="316"/>
    </location>
</feature>
<dbReference type="PANTHER" id="PTHR43045:SF4">
    <property type="entry name" value="TRANSPORTER YDFJ-RELATED"/>
    <property type="match status" value="1"/>
</dbReference>
<dbReference type="PROSITE" id="PS00217">
    <property type="entry name" value="SUGAR_TRANSPORT_2"/>
    <property type="match status" value="1"/>
</dbReference>
<dbReference type="RefSeq" id="WP_184784159.1">
    <property type="nucleotide sequence ID" value="NZ_JACHMG010000001.1"/>
</dbReference>
<evidence type="ECO:0000256" key="6">
    <source>
        <dbReference type="ARBA" id="ARBA00023136"/>
    </source>
</evidence>
<feature type="region of interest" description="Disordered" evidence="7">
    <location>
        <begin position="1"/>
        <end position="28"/>
    </location>
</feature>
<feature type="transmembrane region" description="Helical" evidence="8">
    <location>
        <begin position="237"/>
        <end position="257"/>
    </location>
</feature>
<dbReference type="Proteomes" id="UP000581769">
    <property type="component" value="Unassembled WGS sequence"/>
</dbReference>
<feature type="transmembrane region" description="Helical" evidence="8">
    <location>
        <begin position="157"/>
        <end position="177"/>
    </location>
</feature>
<dbReference type="AlphaFoldDB" id="A0A840J8C2"/>
<feature type="transmembrane region" description="Helical" evidence="8">
    <location>
        <begin position="60"/>
        <end position="86"/>
    </location>
</feature>
<feature type="transmembrane region" description="Helical" evidence="8">
    <location>
        <begin position="424"/>
        <end position="445"/>
    </location>
</feature>